<dbReference type="SUPFAM" id="SSF161098">
    <property type="entry name" value="MetI-like"/>
    <property type="match status" value="1"/>
</dbReference>
<comment type="subcellular location">
    <subcellularLocation>
        <location evidence="1">Cell inner membrane</location>
        <topology evidence="1">Multi-pass membrane protein</topology>
    </subcellularLocation>
    <subcellularLocation>
        <location evidence="8">Cell membrane</location>
        <topology evidence="8">Multi-pass membrane protein</topology>
    </subcellularLocation>
</comment>
<evidence type="ECO:0000256" key="7">
    <source>
        <dbReference type="ARBA" id="ARBA00023136"/>
    </source>
</evidence>
<dbReference type="Pfam" id="PF00528">
    <property type="entry name" value="BPD_transp_1"/>
    <property type="match status" value="1"/>
</dbReference>
<keyword evidence="5 8" id="KW-0812">Transmembrane</keyword>
<name>A0A154VZK9_9PROT</name>
<dbReference type="InterPro" id="IPR000515">
    <property type="entry name" value="MetI-like"/>
</dbReference>
<dbReference type="InterPro" id="IPR043429">
    <property type="entry name" value="ArtM/GltK/GlnP/TcyL/YhdX-like"/>
</dbReference>
<protein>
    <recommendedName>
        <fullName evidence="9">ABC transmembrane type-1 domain-containing protein</fullName>
    </recommendedName>
</protein>
<sequence>MSATLATLWYWTPALALGFLMNIVISLGAMGLGTAVGMGVGLGRISTRPWVRKACWGATQFLRNTPSLVLLFYLAYLLPYEIPLGGGYTIPLPGWVKAVVGLSMPVIGFMSDNVYGAVRNIHSDQWDAAEALPLTRYQTLTSVILPQATPMLLPPWMSYFAVIVMASSTASMVGVKEILSSATIAMESITDPGLVIPMYFYVLCWFFLFCYPFSHITRWFERRKWQ</sequence>
<dbReference type="STRING" id="580166.AUP43_10615"/>
<keyword evidence="7 8" id="KW-0472">Membrane</keyword>
<evidence type="ECO:0000256" key="6">
    <source>
        <dbReference type="ARBA" id="ARBA00022989"/>
    </source>
</evidence>
<dbReference type="PROSITE" id="PS50928">
    <property type="entry name" value="ABC_TM1"/>
    <property type="match status" value="1"/>
</dbReference>
<dbReference type="GO" id="GO:0022857">
    <property type="term" value="F:transmembrane transporter activity"/>
    <property type="evidence" value="ECO:0007669"/>
    <property type="project" value="InterPro"/>
</dbReference>
<comment type="similarity">
    <text evidence="2">Belongs to the binding-protein-dependent transport system permease family. HisMQ subfamily.</text>
</comment>
<dbReference type="CDD" id="cd06261">
    <property type="entry name" value="TM_PBP2"/>
    <property type="match status" value="1"/>
</dbReference>
<feature type="transmembrane region" description="Helical" evidence="8">
    <location>
        <begin position="194"/>
        <end position="214"/>
    </location>
</feature>
<keyword evidence="11" id="KW-1185">Reference proteome</keyword>
<dbReference type="InterPro" id="IPR010065">
    <property type="entry name" value="AA_ABC_transptr_permease_3TM"/>
</dbReference>
<gene>
    <name evidence="10" type="ORF">AUP43_10615</name>
</gene>
<comment type="caution">
    <text evidence="10">The sequence shown here is derived from an EMBL/GenBank/DDBJ whole genome shotgun (WGS) entry which is preliminary data.</text>
</comment>
<dbReference type="PANTHER" id="PTHR30614">
    <property type="entry name" value="MEMBRANE COMPONENT OF AMINO ACID ABC TRANSPORTER"/>
    <property type="match status" value="1"/>
</dbReference>
<reference evidence="10 11" key="1">
    <citation type="submission" date="2015-12" db="EMBL/GenBank/DDBJ databases">
        <title>Genome sequence of Oceanibaculum pacificum MCCC 1A02656.</title>
        <authorList>
            <person name="Lu L."/>
            <person name="Lai Q."/>
            <person name="Shao Z."/>
            <person name="Qian P."/>
        </authorList>
    </citation>
    <scope>NUCLEOTIDE SEQUENCE [LARGE SCALE GENOMIC DNA]</scope>
    <source>
        <strain evidence="10 11">MCCC 1A02656</strain>
    </source>
</reference>
<evidence type="ECO:0000256" key="1">
    <source>
        <dbReference type="ARBA" id="ARBA00004429"/>
    </source>
</evidence>
<keyword evidence="6 8" id="KW-1133">Transmembrane helix</keyword>
<evidence type="ECO:0000256" key="4">
    <source>
        <dbReference type="ARBA" id="ARBA00022475"/>
    </source>
</evidence>
<dbReference type="GO" id="GO:0043190">
    <property type="term" value="C:ATP-binding cassette (ABC) transporter complex"/>
    <property type="evidence" value="ECO:0007669"/>
    <property type="project" value="InterPro"/>
</dbReference>
<evidence type="ECO:0000256" key="3">
    <source>
        <dbReference type="ARBA" id="ARBA00022448"/>
    </source>
</evidence>
<feature type="transmembrane region" description="Helical" evidence="8">
    <location>
        <begin position="92"/>
        <end position="110"/>
    </location>
</feature>
<feature type="transmembrane region" description="Helical" evidence="8">
    <location>
        <begin position="156"/>
        <end position="174"/>
    </location>
</feature>
<dbReference type="GO" id="GO:0006865">
    <property type="term" value="P:amino acid transport"/>
    <property type="evidence" value="ECO:0007669"/>
    <property type="project" value="TreeGrafter"/>
</dbReference>
<organism evidence="10 11">
    <name type="scientific">Oceanibaculum pacificum</name>
    <dbReference type="NCBI Taxonomy" id="580166"/>
    <lineage>
        <taxon>Bacteria</taxon>
        <taxon>Pseudomonadati</taxon>
        <taxon>Pseudomonadota</taxon>
        <taxon>Alphaproteobacteria</taxon>
        <taxon>Rhodospirillales</taxon>
        <taxon>Oceanibaculaceae</taxon>
        <taxon>Oceanibaculum</taxon>
    </lineage>
</organism>
<evidence type="ECO:0000313" key="10">
    <source>
        <dbReference type="EMBL" id="KZD06782.1"/>
    </source>
</evidence>
<dbReference type="Proteomes" id="UP000076400">
    <property type="component" value="Unassembled WGS sequence"/>
</dbReference>
<evidence type="ECO:0000256" key="5">
    <source>
        <dbReference type="ARBA" id="ARBA00022692"/>
    </source>
</evidence>
<feature type="domain" description="ABC transmembrane type-1" evidence="9">
    <location>
        <begin position="19"/>
        <end position="207"/>
    </location>
</feature>
<evidence type="ECO:0000256" key="2">
    <source>
        <dbReference type="ARBA" id="ARBA00010072"/>
    </source>
</evidence>
<dbReference type="NCBIfam" id="TIGR01726">
    <property type="entry name" value="HEQRo_perm_3TM"/>
    <property type="match status" value="1"/>
</dbReference>
<proteinExistence type="inferred from homology"/>
<dbReference type="EMBL" id="LPXN01000120">
    <property type="protein sequence ID" value="KZD06782.1"/>
    <property type="molecule type" value="Genomic_DNA"/>
</dbReference>
<keyword evidence="3 8" id="KW-0813">Transport</keyword>
<evidence type="ECO:0000313" key="11">
    <source>
        <dbReference type="Proteomes" id="UP000076400"/>
    </source>
</evidence>
<evidence type="ECO:0000259" key="9">
    <source>
        <dbReference type="PROSITE" id="PS50928"/>
    </source>
</evidence>
<dbReference type="AlphaFoldDB" id="A0A154VZK9"/>
<dbReference type="RefSeq" id="WP_067557378.1">
    <property type="nucleotide sequence ID" value="NZ_LPXN01000120.1"/>
</dbReference>
<dbReference type="PANTHER" id="PTHR30614:SF21">
    <property type="entry name" value="AMINO ACID ABC TRANSPORTER PERMEASE"/>
    <property type="match status" value="1"/>
</dbReference>
<accession>A0A154VZK9</accession>
<dbReference type="OrthoDB" id="7341446at2"/>
<feature type="transmembrane region" description="Helical" evidence="8">
    <location>
        <begin position="61"/>
        <end position="80"/>
    </location>
</feature>
<evidence type="ECO:0000256" key="8">
    <source>
        <dbReference type="RuleBase" id="RU363032"/>
    </source>
</evidence>
<dbReference type="InterPro" id="IPR035906">
    <property type="entry name" value="MetI-like_sf"/>
</dbReference>
<keyword evidence="4" id="KW-1003">Cell membrane</keyword>
<feature type="transmembrane region" description="Helical" evidence="8">
    <location>
        <begin position="15"/>
        <end position="40"/>
    </location>
</feature>
<dbReference type="Gene3D" id="1.10.3720.10">
    <property type="entry name" value="MetI-like"/>
    <property type="match status" value="1"/>
</dbReference>